<dbReference type="OrthoDB" id="8984553at2"/>
<evidence type="ECO:0008006" key="3">
    <source>
        <dbReference type="Google" id="ProtNLM"/>
    </source>
</evidence>
<gene>
    <name evidence="1" type="ORF">HMPREF9123_2190</name>
</gene>
<keyword evidence="2" id="KW-1185">Reference proteome</keyword>
<evidence type="ECO:0000313" key="2">
    <source>
        <dbReference type="Proteomes" id="UP000004105"/>
    </source>
</evidence>
<protein>
    <recommendedName>
        <fullName evidence="3">N-acetyltransferase domain-containing protein</fullName>
    </recommendedName>
</protein>
<dbReference type="SUPFAM" id="SSF55729">
    <property type="entry name" value="Acyl-CoA N-acyltransferases (Nat)"/>
    <property type="match status" value="1"/>
</dbReference>
<dbReference type="AlphaFoldDB" id="F2BEN3"/>
<sequence>MAKIVFSPVTAADDAALRRLMAQNVMEGGISVSFRREPSYFAACAVQGAAVESRKGCDAAGNIVILGSRFRRPAYVNGRLCDTGYLADLRVDKAHRSGLLLYRGYKILAERMAAEPLAADITMILQDNAAALSTIAANRPGMPRYTPLGRVHTPVIPLLLPRRALFSDGLTVSPATAADMSALFAFLNRAAARRQFAPHYTAADLGTGRLNGLQAHDFLTVRHGGEIAAAAALWDQHPFRQIHVEGYRGAWRVGQPLYNAAARILRLPRLPAAGGEIRHGYLALAMTANDDAQAFRLLLRAAYREARRRGWHYMVGSLHERDPLLPELQAYPHIGAGGLLFAVSAGEPPELDNRVPYIDAAAL</sequence>
<accession>F2BEN3</accession>
<name>F2BEN3_9NEIS</name>
<dbReference type="EMBL" id="AFAY01000046">
    <property type="protein sequence ID" value="EGF09938.1"/>
    <property type="molecule type" value="Genomic_DNA"/>
</dbReference>
<dbReference type="RefSeq" id="WP_007343195.1">
    <property type="nucleotide sequence ID" value="NZ_GL878494.1"/>
</dbReference>
<comment type="caution">
    <text evidence="1">The sequence shown here is derived from an EMBL/GenBank/DDBJ whole genome shotgun (WGS) entry which is preliminary data.</text>
</comment>
<proteinExistence type="predicted"/>
<dbReference type="InterPro" id="IPR016181">
    <property type="entry name" value="Acyl_CoA_acyltransferase"/>
</dbReference>
<dbReference type="Gene3D" id="3.40.630.30">
    <property type="match status" value="1"/>
</dbReference>
<dbReference type="HOGENOM" id="CLU_756101_0_0_4"/>
<organism evidence="1 2">
    <name type="scientific">Neisseria bacilliformis ATCC BAA-1200</name>
    <dbReference type="NCBI Taxonomy" id="888742"/>
    <lineage>
        <taxon>Bacteria</taxon>
        <taxon>Pseudomonadati</taxon>
        <taxon>Pseudomonadota</taxon>
        <taxon>Betaproteobacteria</taxon>
        <taxon>Neisseriales</taxon>
        <taxon>Neisseriaceae</taxon>
        <taxon>Neisseria</taxon>
    </lineage>
</organism>
<reference evidence="1 2" key="1">
    <citation type="submission" date="2011-02" db="EMBL/GenBank/DDBJ databases">
        <authorList>
            <person name="Muzny D."/>
            <person name="Qin X."/>
            <person name="Deng J."/>
            <person name="Jiang H."/>
            <person name="Liu Y."/>
            <person name="Qu J."/>
            <person name="Song X.-Z."/>
            <person name="Zhang L."/>
            <person name="Thornton R."/>
            <person name="Coyle M."/>
            <person name="Francisco L."/>
            <person name="Jackson L."/>
            <person name="Javaid M."/>
            <person name="Korchina V."/>
            <person name="Kovar C."/>
            <person name="Mata R."/>
            <person name="Mathew T."/>
            <person name="Ngo R."/>
            <person name="Nguyen L."/>
            <person name="Nguyen N."/>
            <person name="Okwuonu G."/>
            <person name="Ongeri F."/>
            <person name="Pham C."/>
            <person name="Simmons D."/>
            <person name="Wilczek-Boney K."/>
            <person name="Hale W."/>
            <person name="Jakkamsetti A."/>
            <person name="Pham P."/>
            <person name="Ruth R."/>
            <person name="San Lucas F."/>
            <person name="Warren J."/>
            <person name="Zhang J."/>
            <person name="Zhao Z."/>
            <person name="Zhou C."/>
            <person name="Zhu D."/>
            <person name="Lee S."/>
            <person name="Bess C."/>
            <person name="Blankenburg K."/>
            <person name="Forbes L."/>
            <person name="Fu Q."/>
            <person name="Gubbala S."/>
            <person name="Hirani K."/>
            <person name="Jayaseelan J.C."/>
            <person name="Lara F."/>
            <person name="Munidasa M."/>
            <person name="Palculict T."/>
            <person name="Patil S."/>
            <person name="Pu L.-L."/>
            <person name="Saada N."/>
            <person name="Tang L."/>
            <person name="Weissenberger G."/>
            <person name="Zhu Y."/>
            <person name="Hemphill L."/>
            <person name="Shang Y."/>
            <person name="Youmans B."/>
            <person name="Ayvaz T."/>
            <person name="Ross M."/>
            <person name="Santibanez J."/>
            <person name="Aqrawi P."/>
            <person name="Gross S."/>
            <person name="Joshi V."/>
            <person name="Fowler G."/>
            <person name="Nazareth L."/>
            <person name="Reid J."/>
            <person name="Worley K."/>
            <person name="Petrosino J."/>
            <person name="Highlander S."/>
            <person name="Gibbs R."/>
        </authorList>
    </citation>
    <scope>NUCLEOTIDE SEQUENCE [LARGE SCALE GENOMIC DNA]</scope>
    <source>
        <strain evidence="1 2">ATCC BAA-1200</strain>
    </source>
</reference>
<evidence type="ECO:0000313" key="1">
    <source>
        <dbReference type="EMBL" id="EGF09938.1"/>
    </source>
</evidence>
<dbReference type="Proteomes" id="UP000004105">
    <property type="component" value="Unassembled WGS sequence"/>
</dbReference>
<dbReference type="STRING" id="267212.GCA_001063965_01408"/>